<keyword evidence="2" id="KW-1185">Reference proteome</keyword>
<evidence type="ECO:0000313" key="1">
    <source>
        <dbReference type="EMBL" id="BDI31724.1"/>
    </source>
</evidence>
<reference evidence="1 2" key="1">
    <citation type="journal article" date="2019" name="Int. J. Syst. Evol. Microbiol.">
        <title>Capsulimonas corticalis gen. nov., sp. nov., an aerobic capsulated bacterium, of a novel bacterial order, Capsulimonadales ord. nov., of the class Armatimonadia of the phylum Armatimonadetes.</title>
        <authorList>
            <person name="Li J."/>
            <person name="Kudo C."/>
            <person name="Tonouchi A."/>
        </authorList>
    </citation>
    <scope>NUCLEOTIDE SEQUENCE [LARGE SCALE GENOMIC DNA]</scope>
    <source>
        <strain evidence="1 2">AX-7</strain>
    </source>
</reference>
<sequence length="364" mass="38966">MEKFAFIIHPIDAKRDVARKGGVYSVAKYLPESAVEWAIKHKEPIVASHITGLKSLTGAEAEGWFIACPLTPRQLMTLPTEFVIKRLVQCGKLAESLGAKIIGLGAFTSVVGDGGITVAKQLDIAVTTGNSYTVATAVEGTIDGAKRMGISLENAKVAIVGATGSIGRTCAHLLAPRAAEIALIGRDLDRLGAVAAELNGACVTLHNDVHTGLRDAEVVVTVTSAVDAVIQPEDLVPGCVVCDVARPRDVSVRVNRERNDVLVLEGGVVAVPGADLDFRFNFGFPPKTAYACMSETMMLALEGRYESFTLGKDVTVAQVNEISALAKKHGFHLAGYRSFEKKVEDSDIEMRRRNAEERRKKKAA</sequence>
<proteinExistence type="predicted"/>
<protein>
    <submittedName>
        <fullName evidence="1">Shikimate 5-dehydrogenase</fullName>
    </submittedName>
</protein>
<dbReference type="InterPro" id="IPR006151">
    <property type="entry name" value="Shikm_DH/Glu-tRNA_Rdtase"/>
</dbReference>
<gene>
    <name evidence="1" type="ORF">CCAX7_37750</name>
</gene>
<evidence type="ECO:0000313" key="2">
    <source>
        <dbReference type="Proteomes" id="UP000287394"/>
    </source>
</evidence>
<dbReference type="AlphaFoldDB" id="A0A402D0Z8"/>
<dbReference type="Proteomes" id="UP000287394">
    <property type="component" value="Chromosome"/>
</dbReference>
<dbReference type="SUPFAM" id="SSF51735">
    <property type="entry name" value="NAD(P)-binding Rossmann-fold domains"/>
    <property type="match status" value="1"/>
</dbReference>
<accession>A0A402D0Z8</accession>
<dbReference type="InterPro" id="IPR036291">
    <property type="entry name" value="NAD(P)-bd_dom_sf"/>
</dbReference>
<dbReference type="Pfam" id="PF01488">
    <property type="entry name" value="Shikimate_DH"/>
    <property type="match status" value="1"/>
</dbReference>
<dbReference type="EMBL" id="AP025739">
    <property type="protein sequence ID" value="BDI31724.1"/>
    <property type="molecule type" value="Genomic_DNA"/>
</dbReference>
<dbReference type="OrthoDB" id="9808814at2"/>
<name>A0A402D0Z8_9BACT</name>
<dbReference type="Gene3D" id="3.40.50.720">
    <property type="entry name" value="NAD(P)-binding Rossmann-like Domain"/>
    <property type="match status" value="1"/>
</dbReference>
<dbReference type="KEGG" id="ccot:CCAX7_37750"/>
<organism evidence="1 2">
    <name type="scientific">Capsulimonas corticalis</name>
    <dbReference type="NCBI Taxonomy" id="2219043"/>
    <lineage>
        <taxon>Bacteria</taxon>
        <taxon>Bacillati</taxon>
        <taxon>Armatimonadota</taxon>
        <taxon>Armatimonadia</taxon>
        <taxon>Capsulimonadales</taxon>
        <taxon>Capsulimonadaceae</taxon>
        <taxon>Capsulimonas</taxon>
    </lineage>
</organism>
<dbReference type="RefSeq" id="WP_119323230.1">
    <property type="nucleotide sequence ID" value="NZ_AP025739.1"/>
</dbReference>